<dbReference type="EC" id="2.7.13.3" evidence="2"/>
<dbReference type="RefSeq" id="WP_146652639.1">
    <property type="nucleotide sequence ID" value="NZ_CP012333.1"/>
</dbReference>
<evidence type="ECO:0000313" key="5">
    <source>
        <dbReference type="EMBL" id="AKV01563.1"/>
    </source>
</evidence>
<dbReference type="STRING" id="1391654.AKJ09_08226"/>
<dbReference type="InterPro" id="IPR036890">
    <property type="entry name" value="HATPase_C_sf"/>
</dbReference>
<protein>
    <recommendedName>
        <fullName evidence="2">histidine kinase</fullName>
        <ecNumber evidence="2">2.7.13.3</ecNumber>
    </recommendedName>
</protein>
<proteinExistence type="predicted"/>
<dbReference type="SMART" id="SM00388">
    <property type="entry name" value="HisKA"/>
    <property type="match status" value="1"/>
</dbReference>
<reference evidence="5 6" key="1">
    <citation type="submission" date="2015-08" db="EMBL/GenBank/DDBJ databases">
        <authorList>
            <person name="Babu N.S."/>
            <person name="Beckwith C.J."/>
            <person name="Beseler K.G."/>
            <person name="Brison A."/>
            <person name="Carone J.V."/>
            <person name="Caskin T.P."/>
            <person name="Diamond M."/>
            <person name="Durham M.E."/>
            <person name="Foxe J.M."/>
            <person name="Go M."/>
            <person name="Henderson B.A."/>
            <person name="Jones I.B."/>
            <person name="McGettigan J.A."/>
            <person name="Micheletti S.J."/>
            <person name="Nasrallah M.E."/>
            <person name="Ortiz D."/>
            <person name="Piller C.R."/>
            <person name="Privatt S.R."/>
            <person name="Schneider S.L."/>
            <person name="Sharp S."/>
            <person name="Smith T.C."/>
            <person name="Stanton J.D."/>
            <person name="Ullery H.E."/>
            <person name="Wilson R.J."/>
            <person name="Serrano M.G."/>
            <person name="Buck G."/>
            <person name="Lee V."/>
            <person name="Wang Y."/>
            <person name="Carvalho R."/>
            <person name="Voegtly L."/>
            <person name="Shi R."/>
            <person name="Duckworth R."/>
            <person name="Johnson A."/>
            <person name="Loviza R."/>
            <person name="Walstead R."/>
            <person name="Shah Z."/>
            <person name="Kiflezghi M."/>
            <person name="Wade K."/>
            <person name="Ball S.L."/>
            <person name="Bradley K.W."/>
            <person name="Asai D.J."/>
            <person name="Bowman C.A."/>
            <person name="Russell D.A."/>
            <person name="Pope W.H."/>
            <person name="Jacobs-Sera D."/>
            <person name="Hendrix R.W."/>
            <person name="Hatfull G.F."/>
        </authorList>
    </citation>
    <scope>NUCLEOTIDE SEQUENCE [LARGE SCALE GENOMIC DNA]</scope>
    <source>
        <strain evidence="5 6">DSM 27648</strain>
    </source>
</reference>
<keyword evidence="6" id="KW-1185">Reference proteome</keyword>
<dbReference type="OrthoDB" id="8477115at2"/>
<gene>
    <name evidence="5" type="ORF">AKJ09_08226</name>
</gene>
<dbReference type="EMBL" id="CP012333">
    <property type="protein sequence ID" value="AKV01563.1"/>
    <property type="molecule type" value="Genomic_DNA"/>
</dbReference>
<comment type="catalytic activity">
    <reaction evidence="1">
        <text>ATP + protein L-histidine = ADP + protein N-phospho-L-histidine.</text>
        <dbReference type="EC" id="2.7.13.3"/>
    </reaction>
</comment>
<sequence>MVSTPSPTDLLTIFATAIGRARTAQSVEEARAAIGSAADAVGASTEAASAKVLLDAIEQLAVESVQLRGELAAATRARESLLASVSHDLRNPLNTFSMSAGLLRDDIERGDFDPTRAAGLTSRMERASARMQALIEDLIEASHIDAGKIDLARRQERAAQLVRDALSASKSLASERRTTIREDAVEDDVLVSVDRPRLLEVLGRLIAFGVKMTGEGGLVRVGVIRRGTRAVFYAHADLPGTAQVPSPDEARGGLALLIARGIVALHGGVMDVDTTSGLRMSFALDTE</sequence>
<keyword evidence="5" id="KW-0808">Transferase</keyword>
<dbReference type="InterPro" id="IPR005467">
    <property type="entry name" value="His_kinase_dom"/>
</dbReference>
<evidence type="ECO:0000259" key="4">
    <source>
        <dbReference type="PROSITE" id="PS50109"/>
    </source>
</evidence>
<dbReference type="PANTHER" id="PTHR43547:SF2">
    <property type="entry name" value="HYBRID SIGNAL TRANSDUCTION HISTIDINE KINASE C"/>
    <property type="match status" value="1"/>
</dbReference>
<dbReference type="CDD" id="cd00082">
    <property type="entry name" value="HisKA"/>
    <property type="match status" value="1"/>
</dbReference>
<dbReference type="Pfam" id="PF00512">
    <property type="entry name" value="HisKA"/>
    <property type="match status" value="1"/>
</dbReference>
<dbReference type="KEGG" id="llu:AKJ09_08226"/>
<feature type="domain" description="Histidine kinase" evidence="4">
    <location>
        <begin position="84"/>
        <end position="287"/>
    </location>
</feature>
<dbReference type="PATRIC" id="fig|1391654.3.peg.8339"/>
<dbReference type="SUPFAM" id="SSF55874">
    <property type="entry name" value="ATPase domain of HSP90 chaperone/DNA topoisomerase II/histidine kinase"/>
    <property type="match status" value="1"/>
</dbReference>
<dbReference type="SUPFAM" id="SSF47384">
    <property type="entry name" value="Homodimeric domain of signal transducing histidine kinase"/>
    <property type="match status" value="1"/>
</dbReference>
<organism evidence="5 6">
    <name type="scientific">Labilithrix luteola</name>
    <dbReference type="NCBI Taxonomy" id="1391654"/>
    <lineage>
        <taxon>Bacteria</taxon>
        <taxon>Pseudomonadati</taxon>
        <taxon>Myxococcota</taxon>
        <taxon>Polyangia</taxon>
        <taxon>Polyangiales</taxon>
        <taxon>Labilitrichaceae</taxon>
        <taxon>Labilithrix</taxon>
    </lineage>
</organism>
<dbReference type="Gene3D" id="1.10.287.130">
    <property type="match status" value="1"/>
</dbReference>
<dbReference type="PANTHER" id="PTHR43547">
    <property type="entry name" value="TWO-COMPONENT HISTIDINE KINASE"/>
    <property type="match status" value="1"/>
</dbReference>
<evidence type="ECO:0000256" key="1">
    <source>
        <dbReference type="ARBA" id="ARBA00000085"/>
    </source>
</evidence>
<dbReference type="Gene3D" id="3.30.565.10">
    <property type="entry name" value="Histidine kinase-like ATPase, C-terminal domain"/>
    <property type="match status" value="1"/>
</dbReference>
<dbReference type="PROSITE" id="PS50109">
    <property type="entry name" value="HIS_KIN"/>
    <property type="match status" value="1"/>
</dbReference>
<dbReference type="AlphaFoldDB" id="A0A0K1Q748"/>
<keyword evidence="5" id="KW-0418">Kinase</keyword>
<dbReference type="Proteomes" id="UP000064967">
    <property type="component" value="Chromosome"/>
</dbReference>
<dbReference type="GO" id="GO:0000155">
    <property type="term" value="F:phosphorelay sensor kinase activity"/>
    <property type="evidence" value="ECO:0007669"/>
    <property type="project" value="InterPro"/>
</dbReference>
<accession>A0A0K1Q748</accession>
<keyword evidence="3" id="KW-0597">Phosphoprotein</keyword>
<dbReference type="InterPro" id="IPR003661">
    <property type="entry name" value="HisK_dim/P_dom"/>
</dbReference>
<name>A0A0K1Q748_9BACT</name>
<dbReference type="InterPro" id="IPR036097">
    <property type="entry name" value="HisK_dim/P_sf"/>
</dbReference>
<evidence type="ECO:0000256" key="2">
    <source>
        <dbReference type="ARBA" id="ARBA00012438"/>
    </source>
</evidence>
<evidence type="ECO:0000313" key="6">
    <source>
        <dbReference type="Proteomes" id="UP000064967"/>
    </source>
</evidence>
<evidence type="ECO:0000256" key="3">
    <source>
        <dbReference type="ARBA" id="ARBA00022553"/>
    </source>
</evidence>